<evidence type="ECO:0000256" key="1">
    <source>
        <dbReference type="SAM" id="MobiDB-lite"/>
    </source>
</evidence>
<name>A0A9Q4A7M6_PSESX</name>
<evidence type="ECO:0000313" key="3">
    <source>
        <dbReference type="Proteomes" id="UP000814010"/>
    </source>
</evidence>
<gene>
    <name evidence="2" type="ORF">GIV53_21255</name>
</gene>
<accession>A0A9Q4A7M6</accession>
<comment type="caution">
    <text evidence="2">The sequence shown here is derived from an EMBL/GenBank/DDBJ whole genome shotgun (WGS) entry which is preliminary data.</text>
</comment>
<dbReference type="Proteomes" id="UP000814010">
    <property type="component" value="Unassembled WGS sequence"/>
</dbReference>
<evidence type="ECO:0000313" key="2">
    <source>
        <dbReference type="EMBL" id="MCF5631774.1"/>
    </source>
</evidence>
<dbReference type="AlphaFoldDB" id="A0A9Q4A7M6"/>
<feature type="region of interest" description="Disordered" evidence="1">
    <location>
        <begin position="1"/>
        <end position="20"/>
    </location>
</feature>
<dbReference type="AntiFam" id="ANF00261">
    <property type="entry name" value="Protein of unknown function (DUF1534)"/>
</dbReference>
<sequence>MRHRSEPRCTLKIGRGAWER</sequence>
<organism evidence="2 3">
    <name type="scientific">Pseudomonas syringae</name>
    <dbReference type="NCBI Taxonomy" id="317"/>
    <lineage>
        <taxon>Bacteria</taxon>
        <taxon>Pseudomonadati</taxon>
        <taxon>Pseudomonadota</taxon>
        <taxon>Gammaproteobacteria</taxon>
        <taxon>Pseudomonadales</taxon>
        <taxon>Pseudomonadaceae</taxon>
        <taxon>Pseudomonas</taxon>
    </lineage>
</organism>
<protein>
    <submittedName>
        <fullName evidence="2">DUF1534 domain-containing protein</fullName>
    </submittedName>
</protein>
<proteinExistence type="predicted"/>
<reference evidence="2" key="1">
    <citation type="submission" date="2019-11" db="EMBL/GenBank/DDBJ databases">
        <title>Epiphytic Pseudomonas syringae from cherry orchards.</title>
        <authorList>
            <person name="Hulin M.T."/>
        </authorList>
    </citation>
    <scope>NUCLEOTIDE SEQUENCE</scope>
    <source>
        <strain evidence="2">PA-2-5E</strain>
    </source>
</reference>
<dbReference type="EMBL" id="WKAE01000309">
    <property type="protein sequence ID" value="MCF5631774.1"/>
    <property type="molecule type" value="Genomic_DNA"/>
</dbReference>